<proteinExistence type="predicted"/>
<evidence type="ECO:0000313" key="2">
    <source>
        <dbReference type="Proteomes" id="UP000537204"/>
    </source>
</evidence>
<dbReference type="Proteomes" id="UP000537204">
    <property type="component" value="Unassembled WGS sequence"/>
</dbReference>
<dbReference type="EMBL" id="JACHCE010000007">
    <property type="protein sequence ID" value="MBB5638151.1"/>
    <property type="molecule type" value="Genomic_DNA"/>
</dbReference>
<evidence type="ECO:0000313" key="1">
    <source>
        <dbReference type="EMBL" id="MBB5638151.1"/>
    </source>
</evidence>
<dbReference type="RefSeq" id="WP_183883989.1">
    <property type="nucleotide sequence ID" value="NZ_JACHCE010000007.1"/>
</dbReference>
<sequence length="178" mass="20225">MLLADARESLKELPKDLITAQKLITNLSVNYTEPVAEAESTDYGAYIFSINQLSVRYRIAKITPTKTGQFVTLWKRAGNGPIQPFDSSDDIDLFIISVRSGENFGQFIFPKNILQEKGIITTPNKEGKRAIRVYPPWDITNSKQAKKTQQWQIAYFLKMDAGQPIDYTRANQLYGQTK</sequence>
<dbReference type="PIRSF" id="PIRSF032285">
    <property type="entry name" value="UCP032285"/>
    <property type="match status" value="1"/>
</dbReference>
<accession>A0A7W9E0K2</accession>
<dbReference type="AlphaFoldDB" id="A0A7W9E0K2"/>
<name>A0A7W9E0K2_9SPHI</name>
<dbReference type="Pfam" id="PF08877">
    <property type="entry name" value="MepB-like"/>
    <property type="match status" value="1"/>
</dbReference>
<dbReference type="InterPro" id="IPR038231">
    <property type="entry name" value="MepB-like_sf"/>
</dbReference>
<protein>
    <recommendedName>
        <fullName evidence="3">MepB protein</fullName>
    </recommendedName>
</protein>
<dbReference type="InterPro" id="IPR011235">
    <property type="entry name" value="MepB-like"/>
</dbReference>
<organism evidence="1 2">
    <name type="scientific">Pedobacter cryoconitis</name>
    <dbReference type="NCBI Taxonomy" id="188932"/>
    <lineage>
        <taxon>Bacteria</taxon>
        <taxon>Pseudomonadati</taxon>
        <taxon>Bacteroidota</taxon>
        <taxon>Sphingobacteriia</taxon>
        <taxon>Sphingobacteriales</taxon>
        <taxon>Sphingobacteriaceae</taxon>
        <taxon>Pedobacter</taxon>
    </lineage>
</organism>
<reference evidence="1 2" key="1">
    <citation type="submission" date="2020-08" db="EMBL/GenBank/DDBJ databases">
        <title>Genomic Encyclopedia of Type Strains, Phase IV (KMG-V): Genome sequencing to study the core and pangenomes of soil and plant-associated prokaryotes.</title>
        <authorList>
            <person name="Whitman W."/>
        </authorList>
    </citation>
    <scope>NUCLEOTIDE SEQUENCE [LARGE SCALE GENOMIC DNA]</scope>
    <source>
        <strain evidence="1 2">S3M1</strain>
    </source>
</reference>
<evidence type="ECO:0008006" key="3">
    <source>
        <dbReference type="Google" id="ProtNLM"/>
    </source>
</evidence>
<comment type="caution">
    <text evidence="1">The sequence shown here is derived from an EMBL/GenBank/DDBJ whole genome shotgun (WGS) entry which is preliminary data.</text>
</comment>
<dbReference type="Gene3D" id="3.40.1350.140">
    <property type="entry name" value="MepB-like"/>
    <property type="match status" value="1"/>
</dbReference>
<gene>
    <name evidence="1" type="ORF">HDE68_004077</name>
</gene>